<sequence length="430" mass="49495">MADGFWSRAQTDPWGALFGRKGVDITRTEDTPKIFQVYLRRLRDWLELEQKAGNIPPNSAADYYQHMVNQVMTFMPRTWWWGSAVWKELNLEQASARFPYWTDIMPDATTAETRKNYVESDLAWQAKYVPAAKEIFASGMAKQRVESSVLPRYQRWFGSLRGQGIITNEQFVEATENIRDLVNQGIPEADLPNLADVAAFETEMNAQMEAMLKQEKQRELEEKAYQLRPMGRKPSDVYNIKQGMQQTYGEAQPGGKLWYKQLPAKWRSPNEISDWYAERGYPVSRWGPGSGSVSEYRQMQRQKSEWEAGPTMPSWLKGMLEGYQSPAATMPAFPESPWKLEREGVFGNIYQGTWEPLSVWKTDPAKYPVKLPSGQQWTSLLPSQKGMLGAYSEAVGGMPIEDIEYEIWKRRTSEPPGIGSRQWRPARQWG</sequence>
<name>A0A6H1ZRK6_9ZZZZ</name>
<reference evidence="1" key="1">
    <citation type="submission" date="2020-03" db="EMBL/GenBank/DDBJ databases">
        <title>The deep terrestrial virosphere.</title>
        <authorList>
            <person name="Holmfeldt K."/>
            <person name="Nilsson E."/>
            <person name="Simone D."/>
            <person name="Lopez-Fernandez M."/>
            <person name="Wu X."/>
            <person name="de Brujin I."/>
            <person name="Lundin D."/>
            <person name="Andersson A."/>
            <person name="Bertilsson S."/>
            <person name="Dopson M."/>
        </authorList>
    </citation>
    <scope>NUCLEOTIDE SEQUENCE</scope>
    <source>
        <strain evidence="1">TM448A01637</strain>
    </source>
</reference>
<evidence type="ECO:0000313" key="1">
    <source>
        <dbReference type="EMBL" id="QJA50204.1"/>
    </source>
</evidence>
<dbReference type="AlphaFoldDB" id="A0A6H1ZRK6"/>
<accession>A0A6H1ZRK6</accession>
<protein>
    <submittedName>
        <fullName evidence="1">Uncharacterized protein</fullName>
    </submittedName>
</protein>
<dbReference type="EMBL" id="MT144180">
    <property type="protein sequence ID" value="QJA50204.1"/>
    <property type="molecule type" value="Genomic_DNA"/>
</dbReference>
<proteinExistence type="predicted"/>
<gene>
    <name evidence="1" type="ORF">TM448A01637_0015</name>
</gene>
<organism evidence="1">
    <name type="scientific">viral metagenome</name>
    <dbReference type="NCBI Taxonomy" id="1070528"/>
    <lineage>
        <taxon>unclassified sequences</taxon>
        <taxon>metagenomes</taxon>
        <taxon>organismal metagenomes</taxon>
    </lineage>
</organism>